<evidence type="ECO:0000313" key="2">
    <source>
        <dbReference type="Proteomes" id="UP000566819"/>
    </source>
</evidence>
<comment type="caution">
    <text evidence="1">The sequence shown here is derived from an EMBL/GenBank/DDBJ whole genome shotgun (WGS) entry which is preliminary data.</text>
</comment>
<sequence>MLLEPNSELSGYLNNASVCELLSFRVMMVQEKSFTVATRNKQADDDSLELEKEMMEILLTPPADEVYVEKDVMLTNLHKKMKEQMLKVATKEWTATCQRSASVDPRKQTPWRKSR</sequence>
<proteinExistence type="predicted"/>
<reference evidence="1 2" key="1">
    <citation type="submission" date="2020-03" db="EMBL/GenBank/DDBJ databases">
        <title>Draft Genome Sequence of Cudoniella acicularis.</title>
        <authorList>
            <person name="Buettner E."/>
            <person name="Kellner H."/>
        </authorList>
    </citation>
    <scope>NUCLEOTIDE SEQUENCE [LARGE SCALE GENOMIC DNA]</scope>
    <source>
        <strain evidence="1 2">DSM 108380</strain>
    </source>
</reference>
<organism evidence="1 2">
    <name type="scientific">Cudoniella acicularis</name>
    <dbReference type="NCBI Taxonomy" id="354080"/>
    <lineage>
        <taxon>Eukaryota</taxon>
        <taxon>Fungi</taxon>
        <taxon>Dikarya</taxon>
        <taxon>Ascomycota</taxon>
        <taxon>Pezizomycotina</taxon>
        <taxon>Leotiomycetes</taxon>
        <taxon>Helotiales</taxon>
        <taxon>Tricladiaceae</taxon>
        <taxon>Cudoniella</taxon>
    </lineage>
</organism>
<dbReference type="Proteomes" id="UP000566819">
    <property type="component" value="Unassembled WGS sequence"/>
</dbReference>
<evidence type="ECO:0000313" key="1">
    <source>
        <dbReference type="EMBL" id="KAF4631635.1"/>
    </source>
</evidence>
<dbReference type="AlphaFoldDB" id="A0A8H4W4Q0"/>
<gene>
    <name evidence="1" type="ORF">G7Y89_g6493</name>
</gene>
<name>A0A8H4W4Q0_9HELO</name>
<accession>A0A8H4W4Q0</accession>
<keyword evidence="2" id="KW-1185">Reference proteome</keyword>
<dbReference type="EMBL" id="JAAMPI010000424">
    <property type="protein sequence ID" value="KAF4631635.1"/>
    <property type="molecule type" value="Genomic_DNA"/>
</dbReference>
<protein>
    <submittedName>
        <fullName evidence="1">Uncharacterized protein</fullName>
    </submittedName>
</protein>